<evidence type="ECO:0000313" key="8">
    <source>
        <dbReference type="Ensembl" id="ENSONIP00000066150.1"/>
    </source>
</evidence>
<evidence type="ECO:0000256" key="1">
    <source>
        <dbReference type="ARBA" id="ARBA00004613"/>
    </source>
</evidence>
<keyword evidence="3" id="KW-0813">Transport</keyword>
<reference evidence="9" key="1">
    <citation type="submission" date="2012-01" db="EMBL/GenBank/DDBJ databases">
        <title>The Genome Sequence of Oreochromis niloticus (Nile Tilapia).</title>
        <authorList>
            <consortium name="Broad Institute Genome Assembly Team"/>
            <consortium name="Broad Institute Sequencing Platform"/>
            <person name="Di Palma F."/>
            <person name="Johnson J."/>
            <person name="Lander E.S."/>
            <person name="Lindblad-Toh K."/>
        </authorList>
    </citation>
    <scope>NUCLEOTIDE SEQUENCE [LARGE SCALE GENOMIC DNA]</scope>
</reference>
<keyword evidence="9" id="KW-1185">Reference proteome</keyword>
<dbReference type="Ensembl" id="ENSONIT00000083606.1">
    <property type="protein sequence ID" value="ENSONIP00000066150.1"/>
    <property type="gene ID" value="ENSONIG00000027502.1"/>
</dbReference>
<evidence type="ECO:0000256" key="7">
    <source>
        <dbReference type="SAM" id="SignalP"/>
    </source>
</evidence>
<dbReference type="GO" id="GO:0034364">
    <property type="term" value="C:high-density lipoprotein particle"/>
    <property type="evidence" value="ECO:0007669"/>
    <property type="project" value="TreeGrafter"/>
</dbReference>
<dbReference type="Gene3D" id="4.10.260.30">
    <property type="entry name" value="Apolipoprotein C-I"/>
    <property type="match status" value="1"/>
</dbReference>
<reference evidence="8" key="3">
    <citation type="submission" date="2025-09" db="UniProtKB">
        <authorList>
            <consortium name="Ensembl"/>
        </authorList>
    </citation>
    <scope>IDENTIFICATION</scope>
</reference>
<dbReference type="GO" id="GO:0006641">
    <property type="term" value="P:triglyceride metabolic process"/>
    <property type="evidence" value="ECO:0007669"/>
    <property type="project" value="TreeGrafter"/>
</dbReference>
<dbReference type="GO" id="GO:0032375">
    <property type="term" value="P:negative regulation of cholesterol transport"/>
    <property type="evidence" value="ECO:0007669"/>
    <property type="project" value="TreeGrafter"/>
</dbReference>
<dbReference type="GO" id="GO:0034361">
    <property type="term" value="C:very-low-density lipoprotein particle"/>
    <property type="evidence" value="ECO:0007669"/>
    <property type="project" value="TreeGrafter"/>
</dbReference>
<proteinExistence type="inferred from homology"/>
<keyword evidence="4" id="KW-0964">Secreted</keyword>
<comment type="subcellular location">
    <subcellularLocation>
        <location evidence="1">Secreted</location>
    </subcellularLocation>
</comment>
<name>A0A669DZ96_ORENI</name>
<gene>
    <name evidence="8" type="primary">apoc1</name>
</gene>
<sequence length="122" mass="13940">MRLYLAVAVLMLAFVAYTEAQDDTSIQERFDRFGQKLTEIGQSLAEKTKTAFQDLHNSEFGTSTRYSHLQEISRFIHIGAHSIVCHLTRVYFAQELVHRCLSEDERQIGGNEAVEKQTGTCR</sequence>
<dbReference type="PANTHER" id="PTHR16565:SF2">
    <property type="entry name" value="APOLIPOPROTEIN C-I"/>
    <property type="match status" value="1"/>
</dbReference>
<evidence type="ECO:0000256" key="5">
    <source>
        <dbReference type="ARBA" id="ARBA00022729"/>
    </source>
</evidence>
<dbReference type="GO" id="GO:0006869">
    <property type="term" value="P:lipid transport"/>
    <property type="evidence" value="ECO:0007669"/>
    <property type="project" value="UniProtKB-KW"/>
</dbReference>
<dbReference type="GO" id="GO:0050995">
    <property type="term" value="P:negative regulation of lipid catabolic process"/>
    <property type="evidence" value="ECO:0007669"/>
    <property type="project" value="TreeGrafter"/>
</dbReference>
<dbReference type="Proteomes" id="UP000005207">
    <property type="component" value="Linkage group LG11"/>
</dbReference>
<evidence type="ECO:0000256" key="3">
    <source>
        <dbReference type="ARBA" id="ARBA00022448"/>
    </source>
</evidence>
<dbReference type="GO" id="GO:0010916">
    <property type="term" value="P:negative regulation of very-low-density lipoprotein particle clearance"/>
    <property type="evidence" value="ECO:0007669"/>
    <property type="project" value="TreeGrafter"/>
</dbReference>
<dbReference type="GO" id="GO:0034447">
    <property type="term" value="P:very-low-density lipoprotein particle clearance"/>
    <property type="evidence" value="ECO:0007669"/>
    <property type="project" value="TreeGrafter"/>
</dbReference>
<accession>A0A669DZ96</accession>
<evidence type="ECO:0000256" key="6">
    <source>
        <dbReference type="ARBA" id="ARBA00023055"/>
    </source>
</evidence>
<dbReference type="InterPro" id="IPR006781">
    <property type="entry name" value="ApoC-I"/>
</dbReference>
<dbReference type="FunCoup" id="A0A669DZ96">
    <property type="interactions" value="145"/>
</dbReference>
<dbReference type="Pfam" id="PF04691">
    <property type="entry name" value="ApoC-I"/>
    <property type="match status" value="1"/>
</dbReference>
<dbReference type="GO" id="GO:0004859">
    <property type="term" value="F:phospholipase inhibitor activity"/>
    <property type="evidence" value="ECO:0007669"/>
    <property type="project" value="TreeGrafter"/>
</dbReference>
<evidence type="ECO:0000256" key="4">
    <source>
        <dbReference type="ARBA" id="ARBA00022525"/>
    </source>
</evidence>
<dbReference type="GO" id="GO:0042157">
    <property type="term" value="P:lipoprotein metabolic process"/>
    <property type="evidence" value="ECO:0007669"/>
    <property type="project" value="InterPro"/>
</dbReference>
<dbReference type="PANTHER" id="PTHR16565">
    <property type="entry name" value="APOLIPOPROTEIN C-I"/>
    <property type="match status" value="1"/>
</dbReference>
<keyword evidence="6" id="KW-0445">Lipid transport</keyword>
<evidence type="ECO:0000313" key="9">
    <source>
        <dbReference type="Proteomes" id="UP000005207"/>
    </source>
</evidence>
<feature type="signal peptide" evidence="7">
    <location>
        <begin position="1"/>
        <end position="20"/>
    </location>
</feature>
<dbReference type="InParanoid" id="A0A669DZ96"/>
<protein>
    <submittedName>
        <fullName evidence="8">Uncharacterized protein</fullName>
    </submittedName>
</protein>
<comment type="similarity">
    <text evidence="2">Belongs to the apolipoprotein C1 family.</text>
</comment>
<dbReference type="InterPro" id="IPR043081">
    <property type="entry name" value="ApoC-1_sf"/>
</dbReference>
<feature type="chain" id="PRO_5025468083" evidence="7">
    <location>
        <begin position="21"/>
        <end position="122"/>
    </location>
</feature>
<dbReference type="GeneTree" id="ENSGT00610000087424"/>
<dbReference type="GO" id="GO:0005504">
    <property type="term" value="F:fatty acid binding"/>
    <property type="evidence" value="ECO:0007669"/>
    <property type="project" value="TreeGrafter"/>
</dbReference>
<evidence type="ECO:0000256" key="2">
    <source>
        <dbReference type="ARBA" id="ARBA00009204"/>
    </source>
</evidence>
<reference evidence="8" key="2">
    <citation type="submission" date="2025-08" db="UniProtKB">
        <authorList>
            <consortium name="Ensembl"/>
        </authorList>
    </citation>
    <scope>IDENTIFICATION</scope>
</reference>
<organism evidence="8 9">
    <name type="scientific">Oreochromis niloticus</name>
    <name type="common">Nile tilapia</name>
    <name type="synonym">Tilapia nilotica</name>
    <dbReference type="NCBI Taxonomy" id="8128"/>
    <lineage>
        <taxon>Eukaryota</taxon>
        <taxon>Metazoa</taxon>
        <taxon>Chordata</taxon>
        <taxon>Craniata</taxon>
        <taxon>Vertebrata</taxon>
        <taxon>Euteleostomi</taxon>
        <taxon>Actinopterygii</taxon>
        <taxon>Neopterygii</taxon>
        <taxon>Teleostei</taxon>
        <taxon>Neoteleostei</taxon>
        <taxon>Acanthomorphata</taxon>
        <taxon>Ovalentaria</taxon>
        <taxon>Cichlomorphae</taxon>
        <taxon>Cichliformes</taxon>
        <taxon>Cichlidae</taxon>
        <taxon>African cichlids</taxon>
        <taxon>Pseudocrenilabrinae</taxon>
        <taxon>Oreochromini</taxon>
        <taxon>Oreochromis</taxon>
    </lineage>
</organism>
<dbReference type="AlphaFoldDB" id="A0A669DZ96"/>
<keyword evidence="5 7" id="KW-0732">Signal</keyword>